<dbReference type="AlphaFoldDB" id="K3W5U1"/>
<dbReference type="PROSITE" id="PS50102">
    <property type="entry name" value="RRM"/>
    <property type="match status" value="1"/>
</dbReference>
<evidence type="ECO:0000256" key="4">
    <source>
        <dbReference type="ARBA" id="ARBA00022884"/>
    </source>
</evidence>
<evidence type="ECO:0000259" key="7">
    <source>
        <dbReference type="PROSITE" id="PS50102"/>
    </source>
</evidence>
<dbReference type="InterPro" id="IPR000504">
    <property type="entry name" value="RRM_dom"/>
</dbReference>
<keyword evidence="4 6" id="KW-0694">RNA-binding</keyword>
<dbReference type="HOGENOM" id="CLU_1963994_0_0_1"/>
<keyword evidence="2" id="KW-0507">mRNA processing</keyword>
<dbReference type="Pfam" id="PF00076">
    <property type="entry name" value="RRM_1"/>
    <property type="match status" value="1"/>
</dbReference>
<dbReference type="GO" id="GO:0005686">
    <property type="term" value="C:U2 snRNP"/>
    <property type="evidence" value="ECO:0007669"/>
    <property type="project" value="TreeGrafter"/>
</dbReference>
<dbReference type="InterPro" id="IPR012677">
    <property type="entry name" value="Nucleotide-bd_a/b_plait_sf"/>
</dbReference>
<accession>K3W5U1</accession>
<dbReference type="InterPro" id="IPR034393">
    <property type="entry name" value="TatSF1-like"/>
</dbReference>
<protein>
    <recommendedName>
        <fullName evidence="7">RRM domain-containing protein</fullName>
    </recommendedName>
</protein>
<evidence type="ECO:0000256" key="3">
    <source>
        <dbReference type="ARBA" id="ARBA00022737"/>
    </source>
</evidence>
<dbReference type="PANTHER" id="PTHR15608:SF0">
    <property type="entry name" value="HIV TAT-SPECIFIC FACTOR 1"/>
    <property type="match status" value="1"/>
</dbReference>
<dbReference type="GO" id="GO:0000398">
    <property type="term" value="P:mRNA splicing, via spliceosome"/>
    <property type="evidence" value="ECO:0007669"/>
    <property type="project" value="UniProtKB-ARBA"/>
</dbReference>
<evidence type="ECO:0000256" key="2">
    <source>
        <dbReference type="ARBA" id="ARBA00022664"/>
    </source>
</evidence>
<reference evidence="9" key="2">
    <citation type="submission" date="2010-04" db="EMBL/GenBank/DDBJ databases">
        <authorList>
            <person name="Buell R."/>
            <person name="Hamilton J."/>
            <person name="Hostetler J."/>
        </authorList>
    </citation>
    <scope>NUCLEOTIDE SEQUENCE [LARGE SCALE GENOMIC DNA]</scope>
    <source>
        <strain evidence="9">DAOM:BR144</strain>
    </source>
</reference>
<dbReference type="CDD" id="cd12285">
    <property type="entry name" value="RRM3_RBM39_like"/>
    <property type="match status" value="1"/>
</dbReference>
<dbReference type="InParanoid" id="K3W5U1"/>
<dbReference type="eggNOG" id="KOG0147">
    <property type="taxonomic scope" value="Eukaryota"/>
</dbReference>
<evidence type="ECO:0000256" key="1">
    <source>
        <dbReference type="ARBA" id="ARBA00007747"/>
    </source>
</evidence>
<dbReference type="PANTHER" id="PTHR15608">
    <property type="entry name" value="SPLICING FACTOR U2AF-ASSOCIATED PROTEIN 2"/>
    <property type="match status" value="1"/>
</dbReference>
<keyword evidence="5" id="KW-0508">mRNA splicing</keyword>
<dbReference type="SUPFAM" id="SSF54928">
    <property type="entry name" value="RNA-binding domain, RBD"/>
    <property type="match status" value="1"/>
</dbReference>
<evidence type="ECO:0000256" key="6">
    <source>
        <dbReference type="PROSITE-ProRule" id="PRU00176"/>
    </source>
</evidence>
<dbReference type="Gene3D" id="3.30.70.330">
    <property type="match status" value="1"/>
</dbReference>
<dbReference type="InterPro" id="IPR035979">
    <property type="entry name" value="RBD_domain_sf"/>
</dbReference>
<evidence type="ECO:0000313" key="9">
    <source>
        <dbReference type="Proteomes" id="UP000019132"/>
    </source>
</evidence>
<reference evidence="9" key="1">
    <citation type="journal article" date="2010" name="Genome Biol.">
        <title>Genome sequence of the necrotrophic plant pathogen Pythium ultimum reveals original pathogenicity mechanisms and effector repertoire.</title>
        <authorList>
            <person name="Levesque C.A."/>
            <person name="Brouwer H."/>
            <person name="Cano L."/>
            <person name="Hamilton J.P."/>
            <person name="Holt C."/>
            <person name="Huitema E."/>
            <person name="Raffaele S."/>
            <person name="Robideau G.P."/>
            <person name="Thines M."/>
            <person name="Win J."/>
            <person name="Zerillo M.M."/>
            <person name="Beakes G.W."/>
            <person name="Boore J.L."/>
            <person name="Busam D."/>
            <person name="Dumas B."/>
            <person name="Ferriera S."/>
            <person name="Fuerstenberg S.I."/>
            <person name="Gachon C.M."/>
            <person name="Gaulin E."/>
            <person name="Govers F."/>
            <person name="Grenville-Briggs L."/>
            <person name="Horner N."/>
            <person name="Hostetler J."/>
            <person name="Jiang R.H."/>
            <person name="Johnson J."/>
            <person name="Krajaejun T."/>
            <person name="Lin H."/>
            <person name="Meijer H.J."/>
            <person name="Moore B."/>
            <person name="Morris P."/>
            <person name="Phuntmart V."/>
            <person name="Puiu D."/>
            <person name="Shetty J."/>
            <person name="Stajich J.E."/>
            <person name="Tripathy S."/>
            <person name="Wawra S."/>
            <person name="van West P."/>
            <person name="Whitty B.R."/>
            <person name="Coutinho P.M."/>
            <person name="Henrissat B."/>
            <person name="Martin F."/>
            <person name="Thomas P.D."/>
            <person name="Tyler B.M."/>
            <person name="De Vries R.P."/>
            <person name="Kamoun S."/>
            <person name="Yandell M."/>
            <person name="Tisserat N."/>
            <person name="Buell C.R."/>
        </authorList>
    </citation>
    <scope>NUCLEOTIDE SEQUENCE</scope>
    <source>
        <strain evidence="9">DAOM:BR144</strain>
    </source>
</reference>
<dbReference type="OMA" id="CAKNIDG"/>
<evidence type="ECO:0000256" key="5">
    <source>
        <dbReference type="ARBA" id="ARBA00023187"/>
    </source>
</evidence>
<reference evidence="8" key="3">
    <citation type="submission" date="2015-02" db="UniProtKB">
        <authorList>
            <consortium name="EnsemblProtists"/>
        </authorList>
    </citation>
    <scope>IDENTIFICATION</scope>
    <source>
        <strain evidence="8">DAOM BR144</strain>
    </source>
</reference>
<comment type="similarity">
    <text evidence="1">Belongs to the HTATSF1 family.</text>
</comment>
<name>K3W5U1_GLOUD</name>
<keyword evidence="9" id="KW-1185">Reference proteome</keyword>
<feature type="domain" description="RRM" evidence="7">
    <location>
        <begin position="26"/>
        <end position="108"/>
    </location>
</feature>
<dbReference type="Proteomes" id="UP000019132">
    <property type="component" value="Unassembled WGS sequence"/>
</dbReference>
<organism evidence="8 9">
    <name type="scientific">Globisporangium ultimum (strain ATCC 200006 / CBS 805.95 / DAOM BR144)</name>
    <name type="common">Pythium ultimum</name>
    <dbReference type="NCBI Taxonomy" id="431595"/>
    <lineage>
        <taxon>Eukaryota</taxon>
        <taxon>Sar</taxon>
        <taxon>Stramenopiles</taxon>
        <taxon>Oomycota</taxon>
        <taxon>Peronosporomycetes</taxon>
        <taxon>Pythiales</taxon>
        <taxon>Pythiaceae</taxon>
        <taxon>Globisporangium</taxon>
    </lineage>
</organism>
<dbReference type="VEuPathDB" id="FungiDB:PYU1_G000332"/>
<sequence>MSSAPAAADNTAPLESESARLELPSKAIVLKYVWDPLAPQETTTFFDELEDDMRSECSKFGAVEHVHIVADGSVLVRFHALESAIKCLQVMNGRWFDGRKIDARFDQSTPEEPNDADTKLEAFLATIG</sequence>
<evidence type="ECO:0000313" key="8">
    <source>
        <dbReference type="EnsemblProtists" id="PYU1_T000332"/>
    </source>
</evidence>
<dbReference type="FunFam" id="3.30.70.330:FF:000105">
    <property type="entry name" value="HIV Tat-specific factor 1 homolog"/>
    <property type="match status" value="1"/>
</dbReference>
<dbReference type="GO" id="GO:0003723">
    <property type="term" value="F:RNA binding"/>
    <property type="evidence" value="ECO:0007669"/>
    <property type="project" value="UniProtKB-UniRule"/>
</dbReference>
<proteinExistence type="inferred from homology"/>
<dbReference type="EnsemblProtists" id="PYU1_T000332">
    <property type="protein sequence ID" value="PYU1_T000332"/>
    <property type="gene ID" value="PYU1_G000332"/>
</dbReference>
<dbReference type="STRING" id="431595.K3W5U1"/>
<dbReference type="SMART" id="SM00360">
    <property type="entry name" value="RRM"/>
    <property type="match status" value="1"/>
</dbReference>
<dbReference type="GO" id="GO:0005684">
    <property type="term" value="C:U2-type spliceosomal complex"/>
    <property type="evidence" value="ECO:0007669"/>
    <property type="project" value="TreeGrafter"/>
</dbReference>
<dbReference type="EMBL" id="GL376636">
    <property type="status" value="NOT_ANNOTATED_CDS"/>
    <property type="molecule type" value="Genomic_DNA"/>
</dbReference>
<keyword evidence="3" id="KW-0677">Repeat</keyword>